<organism evidence="1 2">
    <name type="scientific">Melghirimyces profundicolus</name>
    <dbReference type="NCBI Taxonomy" id="1242148"/>
    <lineage>
        <taxon>Bacteria</taxon>
        <taxon>Bacillati</taxon>
        <taxon>Bacillota</taxon>
        <taxon>Bacilli</taxon>
        <taxon>Bacillales</taxon>
        <taxon>Thermoactinomycetaceae</taxon>
        <taxon>Melghirimyces</taxon>
    </lineage>
</organism>
<protein>
    <submittedName>
        <fullName evidence="1">Uncharacterized protein</fullName>
    </submittedName>
</protein>
<keyword evidence="2" id="KW-1185">Reference proteome</keyword>
<dbReference type="AlphaFoldDB" id="A0A2T6BCA4"/>
<dbReference type="EMBL" id="QBKR01000027">
    <property type="protein sequence ID" value="PTX53699.1"/>
    <property type="molecule type" value="Genomic_DNA"/>
</dbReference>
<dbReference type="RefSeq" id="WP_108025683.1">
    <property type="nucleotide sequence ID" value="NZ_QBKR01000027.1"/>
</dbReference>
<evidence type="ECO:0000313" key="1">
    <source>
        <dbReference type="EMBL" id="PTX53699.1"/>
    </source>
</evidence>
<comment type="caution">
    <text evidence="1">The sequence shown here is derived from an EMBL/GenBank/DDBJ whole genome shotgun (WGS) entry which is preliminary data.</text>
</comment>
<gene>
    <name evidence="1" type="ORF">C8P63_12719</name>
</gene>
<dbReference type="Proteomes" id="UP000244240">
    <property type="component" value="Unassembled WGS sequence"/>
</dbReference>
<reference evidence="1 2" key="1">
    <citation type="submission" date="2018-04" db="EMBL/GenBank/DDBJ databases">
        <title>Genomic Encyclopedia of Archaeal and Bacterial Type Strains, Phase II (KMG-II): from individual species to whole genera.</title>
        <authorList>
            <person name="Goeker M."/>
        </authorList>
    </citation>
    <scope>NUCLEOTIDE SEQUENCE [LARGE SCALE GENOMIC DNA]</scope>
    <source>
        <strain evidence="1 2">DSM 45787</strain>
    </source>
</reference>
<name>A0A2T6BCA4_9BACL</name>
<accession>A0A2T6BCA4</accession>
<evidence type="ECO:0000313" key="2">
    <source>
        <dbReference type="Proteomes" id="UP000244240"/>
    </source>
</evidence>
<proteinExistence type="predicted"/>
<sequence>MNERLRERLLHALPVYFGERNYREYRVETQPRSMISVLDTGQQVSPTLIEDREGTIGLAGVAPHSKTIYFWPG</sequence>